<evidence type="ECO:0000313" key="2">
    <source>
        <dbReference type="EMBL" id="KAL0075886.1"/>
    </source>
</evidence>
<protein>
    <submittedName>
        <fullName evidence="2">Uncharacterized protein</fullName>
    </submittedName>
</protein>
<proteinExistence type="predicted"/>
<evidence type="ECO:0000313" key="3">
    <source>
        <dbReference type="Proteomes" id="UP001448207"/>
    </source>
</evidence>
<organism evidence="2 3">
    <name type="scientific">Phycomyces blakesleeanus</name>
    <dbReference type="NCBI Taxonomy" id="4837"/>
    <lineage>
        <taxon>Eukaryota</taxon>
        <taxon>Fungi</taxon>
        <taxon>Fungi incertae sedis</taxon>
        <taxon>Mucoromycota</taxon>
        <taxon>Mucoromycotina</taxon>
        <taxon>Mucoromycetes</taxon>
        <taxon>Mucorales</taxon>
        <taxon>Phycomycetaceae</taxon>
        <taxon>Phycomyces</taxon>
    </lineage>
</organism>
<keyword evidence="1" id="KW-0812">Transmembrane</keyword>
<gene>
    <name evidence="2" type="ORF">J3Q64DRAFT_1773173</name>
</gene>
<keyword evidence="1" id="KW-0472">Membrane</keyword>
<dbReference type="EMBL" id="JBCLYO010000033">
    <property type="protein sequence ID" value="KAL0075886.1"/>
    <property type="molecule type" value="Genomic_DNA"/>
</dbReference>
<comment type="caution">
    <text evidence="2">The sequence shown here is derived from an EMBL/GenBank/DDBJ whole genome shotgun (WGS) entry which is preliminary data.</text>
</comment>
<sequence>MALKATKQMDNSINTKKKTYRSPANLENYKHFFPSSFMYMYLYVFILYITIFIYFQPAYLRLIYIFLLSWLLFYFTLILH</sequence>
<accession>A0ABR3AM20</accession>
<feature type="transmembrane region" description="Helical" evidence="1">
    <location>
        <begin position="36"/>
        <end position="55"/>
    </location>
</feature>
<feature type="transmembrane region" description="Helical" evidence="1">
    <location>
        <begin position="62"/>
        <end position="79"/>
    </location>
</feature>
<reference evidence="2 3" key="1">
    <citation type="submission" date="2024-04" db="EMBL/GenBank/DDBJ databases">
        <title>Symmetric and asymmetric DNA N6-adenine methylation regulates different biological responses in Mucorales.</title>
        <authorList>
            <consortium name="Lawrence Berkeley National Laboratory"/>
            <person name="Lax C."/>
            <person name="Mondo S.J."/>
            <person name="Osorio-Concepcion M."/>
            <person name="Muszewska A."/>
            <person name="Corrochano-Luque M."/>
            <person name="Gutierrez G."/>
            <person name="Riley R."/>
            <person name="Lipzen A."/>
            <person name="Guo J."/>
            <person name="Hundley H."/>
            <person name="Amirebrahimi M."/>
            <person name="Ng V."/>
            <person name="Lorenzo-Gutierrez D."/>
            <person name="Binder U."/>
            <person name="Yang J."/>
            <person name="Song Y."/>
            <person name="Canovas D."/>
            <person name="Navarro E."/>
            <person name="Freitag M."/>
            <person name="Gabaldon T."/>
            <person name="Grigoriev I.V."/>
            <person name="Corrochano L.M."/>
            <person name="Nicolas F.E."/>
            <person name="Garre V."/>
        </authorList>
    </citation>
    <scope>NUCLEOTIDE SEQUENCE [LARGE SCALE GENOMIC DNA]</scope>
    <source>
        <strain evidence="2 3">L51</strain>
    </source>
</reference>
<name>A0ABR3AM20_PHYBL</name>
<dbReference type="Proteomes" id="UP001448207">
    <property type="component" value="Unassembled WGS sequence"/>
</dbReference>
<keyword evidence="1" id="KW-1133">Transmembrane helix</keyword>
<evidence type="ECO:0000256" key="1">
    <source>
        <dbReference type="SAM" id="Phobius"/>
    </source>
</evidence>
<keyword evidence="3" id="KW-1185">Reference proteome</keyword>